<organism evidence="1 2">
    <name type="scientific">Dichanthelium oligosanthes</name>
    <dbReference type="NCBI Taxonomy" id="888268"/>
    <lineage>
        <taxon>Eukaryota</taxon>
        <taxon>Viridiplantae</taxon>
        <taxon>Streptophyta</taxon>
        <taxon>Embryophyta</taxon>
        <taxon>Tracheophyta</taxon>
        <taxon>Spermatophyta</taxon>
        <taxon>Magnoliopsida</taxon>
        <taxon>Liliopsida</taxon>
        <taxon>Poales</taxon>
        <taxon>Poaceae</taxon>
        <taxon>PACMAD clade</taxon>
        <taxon>Panicoideae</taxon>
        <taxon>Panicodae</taxon>
        <taxon>Paniceae</taxon>
        <taxon>Dichantheliinae</taxon>
        <taxon>Dichanthelium</taxon>
    </lineage>
</organism>
<accession>A0A1E5VCW2</accession>
<gene>
    <name evidence="1" type="ORF">BAE44_0016137</name>
</gene>
<dbReference type="SUPFAM" id="SSF49599">
    <property type="entry name" value="TRAF domain-like"/>
    <property type="match status" value="1"/>
</dbReference>
<reference evidence="1 2" key="1">
    <citation type="submission" date="2016-09" db="EMBL/GenBank/DDBJ databases">
        <title>The draft genome of Dichanthelium oligosanthes: A C3 panicoid grass species.</title>
        <authorList>
            <person name="Studer A.J."/>
            <person name="Schnable J.C."/>
            <person name="Brutnell T.P."/>
        </authorList>
    </citation>
    <scope>NUCLEOTIDE SEQUENCE [LARGE SCALE GENOMIC DNA]</scope>
    <source>
        <strain evidence="2">cv. Kellogg 1175</strain>
        <tissue evidence="1">Leaf</tissue>
    </source>
</reference>
<protein>
    <submittedName>
        <fullName evidence="1">Uncharacterized protein</fullName>
    </submittedName>
</protein>
<dbReference type="AlphaFoldDB" id="A0A1E5VCW2"/>
<dbReference type="Proteomes" id="UP000095767">
    <property type="component" value="Unassembled WGS sequence"/>
</dbReference>
<name>A0A1E5VCW2_9POAL</name>
<comment type="caution">
    <text evidence="1">The sequence shown here is derived from an EMBL/GenBank/DDBJ whole genome shotgun (WGS) entry which is preliminary data.</text>
</comment>
<proteinExistence type="predicted"/>
<dbReference type="EMBL" id="LWDX02044344">
    <property type="protein sequence ID" value="OEL22844.1"/>
    <property type="molecule type" value="Genomic_DNA"/>
</dbReference>
<evidence type="ECO:0000313" key="1">
    <source>
        <dbReference type="EMBL" id="OEL22844.1"/>
    </source>
</evidence>
<evidence type="ECO:0000313" key="2">
    <source>
        <dbReference type="Proteomes" id="UP000095767"/>
    </source>
</evidence>
<sequence>MSTVETVQGTHSFKITCYSLHKQLSIDKCFCSAIFAVGGHNCAFATTPRDMIPKMNVSRSFSSSQESFEFRMVKPKTGLSYSRNSYARMVFNGANLPRVHRVLEEEA</sequence>
<keyword evidence="2" id="KW-1185">Reference proteome</keyword>